<keyword evidence="1" id="KW-1133">Transmembrane helix</keyword>
<organism evidence="2">
    <name type="scientific">Clastoptera arizonana</name>
    <name type="common">Arizona spittle bug</name>
    <dbReference type="NCBI Taxonomy" id="38151"/>
    <lineage>
        <taxon>Eukaryota</taxon>
        <taxon>Metazoa</taxon>
        <taxon>Ecdysozoa</taxon>
        <taxon>Arthropoda</taxon>
        <taxon>Hexapoda</taxon>
        <taxon>Insecta</taxon>
        <taxon>Pterygota</taxon>
        <taxon>Neoptera</taxon>
        <taxon>Paraneoptera</taxon>
        <taxon>Hemiptera</taxon>
        <taxon>Auchenorrhyncha</taxon>
        <taxon>Cercopoidea</taxon>
        <taxon>Clastopteridae</taxon>
        <taxon>Clastoptera</taxon>
    </lineage>
</organism>
<dbReference type="PROSITE" id="PS51257">
    <property type="entry name" value="PROKAR_LIPOPROTEIN"/>
    <property type="match status" value="1"/>
</dbReference>
<feature type="transmembrane region" description="Helical" evidence="1">
    <location>
        <begin position="9"/>
        <end position="27"/>
    </location>
</feature>
<evidence type="ECO:0000313" key="2">
    <source>
        <dbReference type="EMBL" id="JAS09005.1"/>
    </source>
</evidence>
<proteinExistence type="predicted"/>
<dbReference type="AlphaFoldDB" id="A0A1B6C6Y0"/>
<dbReference type="EMBL" id="GEDC01028293">
    <property type="protein sequence ID" value="JAS09005.1"/>
    <property type="molecule type" value="Transcribed_RNA"/>
</dbReference>
<name>A0A1B6C6Y0_9HEMI</name>
<protein>
    <submittedName>
        <fullName evidence="2">Uncharacterized protein</fullName>
    </submittedName>
</protein>
<feature type="transmembrane region" description="Helical" evidence="1">
    <location>
        <begin position="79"/>
        <end position="101"/>
    </location>
</feature>
<sequence>MAKQWAGRIVLTVQCVCWIAVSCLLFHRGFTNIRQQKTYENTTEHKWEVPENGTEVEEGRSMFTLSAQSQVGRSLASSVVMIVVAVVMLAVSPAFIALKLLEIRRRNRRVLKALQRDQPPKYEDVIDESVPRYSSLFKVSENGDFSLDDGKVKAEVNPEQVPLTLNNQV</sequence>
<accession>A0A1B6C6Y0</accession>
<gene>
    <name evidence="2" type="ORF">g.6704</name>
</gene>
<reference evidence="2" key="1">
    <citation type="submission" date="2015-12" db="EMBL/GenBank/DDBJ databases">
        <title>De novo transcriptome assembly of four potential Pierce s Disease insect vectors from Arizona vineyards.</title>
        <authorList>
            <person name="Tassone E.E."/>
        </authorList>
    </citation>
    <scope>NUCLEOTIDE SEQUENCE</scope>
</reference>
<evidence type="ECO:0000256" key="1">
    <source>
        <dbReference type="SAM" id="Phobius"/>
    </source>
</evidence>
<keyword evidence="1" id="KW-0472">Membrane</keyword>
<keyword evidence="1" id="KW-0812">Transmembrane</keyword>